<organism evidence="2 3">
    <name type="scientific">Callosobruchus maculatus</name>
    <name type="common">Southern cowpea weevil</name>
    <name type="synonym">Pulse bruchid</name>
    <dbReference type="NCBI Taxonomy" id="64391"/>
    <lineage>
        <taxon>Eukaryota</taxon>
        <taxon>Metazoa</taxon>
        <taxon>Ecdysozoa</taxon>
        <taxon>Arthropoda</taxon>
        <taxon>Hexapoda</taxon>
        <taxon>Insecta</taxon>
        <taxon>Pterygota</taxon>
        <taxon>Neoptera</taxon>
        <taxon>Endopterygota</taxon>
        <taxon>Coleoptera</taxon>
        <taxon>Polyphaga</taxon>
        <taxon>Cucujiformia</taxon>
        <taxon>Chrysomeloidea</taxon>
        <taxon>Chrysomelidae</taxon>
        <taxon>Bruchinae</taxon>
        <taxon>Bruchini</taxon>
        <taxon>Callosobruchus</taxon>
    </lineage>
</organism>
<name>A0A653CR75_CALMS</name>
<evidence type="ECO:0000313" key="3">
    <source>
        <dbReference type="Proteomes" id="UP000410492"/>
    </source>
</evidence>
<feature type="compositionally biased region" description="Basic and acidic residues" evidence="1">
    <location>
        <begin position="64"/>
        <end position="78"/>
    </location>
</feature>
<sequence length="308" mass="37016">METPRKEENRKKNQKMLQKNNAAYLRQREKANARKRKFLDKMTEEQKEMKRAKDREYYKKKKEERKVKKIADMTEREKRKQRKDWRIASKKYREKKKGVANIVNNTPPQSDDDLAVITAERKQVGRRTVRKDRAKAYRRIKKQEEAIIHMKRKIQSLKKKLKRRDAKMKTVPSPIRKVDALIKGIHVPPEVRKRLIYSEVLTTQLQERADSFPKNSKEREAFHKCVSGSTLRKYKMLHMAKRILPDRPKGRNYKSILKSDAKIREIVLKKEVRQKVIDFFERDDVSRMCPSKRDSVKHDGIRKQRRVL</sequence>
<keyword evidence="3" id="KW-1185">Reference proteome</keyword>
<evidence type="ECO:0000313" key="2">
    <source>
        <dbReference type="EMBL" id="VEN50414.1"/>
    </source>
</evidence>
<feature type="region of interest" description="Disordered" evidence="1">
    <location>
        <begin position="1"/>
        <end position="20"/>
    </location>
</feature>
<feature type="non-terminal residue" evidence="2">
    <location>
        <position position="308"/>
    </location>
</feature>
<reference evidence="2 3" key="1">
    <citation type="submission" date="2019-01" db="EMBL/GenBank/DDBJ databases">
        <authorList>
            <person name="Sayadi A."/>
        </authorList>
    </citation>
    <scope>NUCLEOTIDE SEQUENCE [LARGE SCALE GENOMIC DNA]</scope>
</reference>
<proteinExistence type="predicted"/>
<dbReference type="AlphaFoldDB" id="A0A653CR75"/>
<protein>
    <submittedName>
        <fullName evidence="2">Uncharacterized protein</fullName>
    </submittedName>
</protein>
<dbReference type="EMBL" id="CAACVG010008595">
    <property type="protein sequence ID" value="VEN50414.1"/>
    <property type="molecule type" value="Genomic_DNA"/>
</dbReference>
<evidence type="ECO:0000256" key="1">
    <source>
        <dbReference type="SAM" id="MobiDB-lite"/>
    </source>
</evidence>
<dbReference type="Proteomes" id="UP000410492">
    <property type="component" value="Unassembled WGS sequence"/>
</dbReference>
<dbReference type="OrthoDB" id="6375801at2759"/>
<feature type="compositionally biased region" description="Basic and acidic residues" evidence="1">
    <location>
        <begin position="43"/>
        <end position="57"/>
    </location>
</feature>
<feature type="compositionally biased region" description="Basic and acidic residues" evidence="1">
    <location>
        <begin position="1"/>
        <end position="11"/>
    </location>
</feature>
<feature type="region of interest" description="Disordered" evidence="1">
    <location>
        <begin position="43"/>
        <end position="83"/>
    </location>
</feature>
<accession>A0A653CR75</accession>
<gene>
    <name evidence="2" type="ORF">CALMAC_LOCUS11191</name>
</gene>